<feature type="non-terminal residue" evidence="2">
    <location>
        <position position="264"/>
    </location>
</feature>
<reference evidence="2" key="1">
    <citation type="journal article" date="2014" name="Front. Microbiol.">
        <title>High frequency of phylogenetically diverse reductive dehalogenase-homologous genes in deep subseafloor sedimentary metagenomes.</title>
        <authorList>
            <person name="Kawai M."/>
            <person name="Futagami T."/>
            <person name="Toyoda A."/>
            <person name="Takaki Y."/>
            <person name="Nishi S."/>
            <person name="Hori S."/>
            <person name="Arai W."/>
            <person name="Tsubouchi T."/>
            <person name="Morono Y."/>
            <person name="Uchiyama I."/>
            <person name="Ito T."/>
            <person name="Fujiyama A."/>
            <person name="Inagaki F."/>
            <person name="Takami H."/>
        </authorList>
    </citation>
    <scope>NUCLEOTIDE SEQUENCE</scope>
    <source>
        <strain evidence="2">Expedition CK06-06</strain>
    </source>
</reference>
<dbReference type="AlphaFoldDB" id="X0U220"/>
<dbReference type="EMBL" id="BARS01028801">
    <property type="protein sequence ID" value="GAF99579.1"/>
    <property type="molecule type" value="Genomic_DNA"/>
</dbReference>
<evidence type="ECO:0000256" key="1">
    <source>
        <dbReference type="SAM" id="MobiDB-lite"/>
    </source>
</evidence>
<name>X0U220_9ZZZZ</name>
<protein>
    <submittedName>
        <fullName evidence="2">Uncharacterized protein</fullName>
    </submittedName>
</protein>
<evidence type="ECO:0000313" key="2">
    <source>
        <dbReference type="EMBL" id="GAF99579.1"/>
    </source>
</evidence>
<accession>X0U220</accession>
<proteinExistence type="predicted"/>
<organism evidence="2">
    <name type="scientific">marine sediment metagenome</name>
    <dbReference type="NCBI Taxonomy" id="412755"/>
    <lineage>
        <taxon>unclassified sequences</taxon>
        <taxon>metagenomes</taxon>
        <taxon>ecological metagenomes</taxon>
    </lineage>
</organism>
<feature type="non-terminal residue" evidence="2">
    <location>
        <position position="1"/>
    </location>
</feature>
<sequence length="264" mass="28748">YGPAILTDVRTIDGPADCTVNGNALPWEVTYDDDLLDVSIDETNTFSAVLNCTLPSDHTIELDDVISISQQELHVSDPDDSNNSASSTYDVEVVTDAMVLVNVVVDAPTSMWVSEDEMFTVTKTFTYSDPTGAPAIEGTSVEPEVDQEMKPTGDNADECRVSFHVTNALLAAVEDLVITKDGVVVDPPTPYGWEASDVVWGEYGGTVDVHYQIPLVPGDTVVVEEWDKHCLVPCDHNFTLDTALERNPAKDPHILFDPDSEQDS</sequence>
<feature type="region of interest" description="Disordered" evidence="1">
    <location>
        <begin position="132"/>
        <end position="151"/>
    </location>
</feature>
<comment type="caution">
    <text evidence="2">The sequence shown here is derived from an EMBL/GenBank/DDBJ whole genome shotgun (WGS) entry which is preliminary data.</text>
</comment>
<gene>
    <name evidence="2" type="ORF">S01H1_45104</name>
</gene>